<dbReference type="GO" id="GO:0016491">
    <property type="term" value="F:oxidoreductase activity"/>
    <property type="evidence" value="ECO:0007669"/>
    <property type="project" value="InterPro"/>
</dbReference>
<dbReference type="InterPro" id="IPR000415">
    <property type="entry name" value="Nitroreductase-like"/>
</dbReference>
<dbReference type="STRING" id="1642647.PSM36_0561"/>
<dbReference type="InterPro" id="IPR050627">
    <property type="entry name" value="Nitroreductase/BluB"/>
</dbReference>
<reference evidence="2 3" key="1">
    <citation type="submission" date="2016-08" db="EMBL/GenBank/DDBJ databases">
        <authorList>
            <person name="Seilhamer J.J."/>
        </authorList>
    </citation>
    <scope>NUCLEOTIDE SEQUENCE [LARGE SCALE GENOMIC DNA]</scope>
    <source>
        <strain evidence="2">M3/6</strain>
    </source>
</reference>
<evidence type="ECO:0000313" key="2">
    <source>
        <dbReference type="EMBL" id="SCD19391.1"/>
    </source>
</evidence>
<dbReference type="Gene3D" id="3.40.109.10">
    <property type="entry name" value="NADH Oxidase"/>
    <property type="match status" value="1"/>
</dbReference>
<organism evidence="2 3">
    <name type="scientific">Proteiniphilum saccharofermentans</name>
    <dbReference type="NCBI Taxonomy" id="1642647"/>
    <lineage>
        <taxon>Bacteria</taxon>
        <taxon>Pseudomonadati</taxon>
        <taxon>Bacteroidota</taxon>
        <taxon>Bacteroidia</taxon>
        <taxon>Bacteroidales</taxon>
        <taxon>Dysgonomonadaceae</taxon>
        <taxon>Proteiniphilum</taxon>
    </lineage>
</organism>
<dbReference type="Pfam" id="PF00881">
    <property type="entry name" value="Nitroreductase"/>
    <property type="match status" value="1"/>
</dbReference>
<dbReference type="PANTHER" id="PTHR23026">
    <property type="entry name" value="NADPH NITROREDUCTASE"/>
    <property type="match status" value="1"/>
</dbReference>
<protein>
    <submittedName>
        <fullName evidence="2">Nitroreductase</fullName>
    </submittedName>
</protein>
<evidence type="ECO:0000259" key="1">
    <source>
        <dbReference type="Pfam" id="PF00881"/>
    </source>
</evidence>
<dbReference type="Proteomes" id="UP000187464">
    <property type="component" value="Chromosome I"/>
</dbReference>
<dbReference type="EMBL" id="LT605205">
    <property type="protein sequence ID" value="SCD19391.1"/>
    <property type="molecule type" value="Genomic_DNA"/>
</dbReference>
<sequence>MRNSYETFHALCQSRRSHRKFSPEPVPEEMIAQILETAATSPFASGRKNWKILVIRDRDVCREMVEAIRRQTEQMAADMEPEMASMFRRYVSNFTQFADVSALLLPIFRVAPVMRSLLRDRLTPSLQCWERDNAVKSISCVAMLILLAAESLGLGACYMTGPLIAGEELAQITGLSAGQEIGAIIPIGYPLK</sequence>
<dbReference type="PANTHER" id="PTHR23026:SF123">
    <property type="entry name" value="NAD(P)H NITROREDUCTASE RV3131-RELATED"/>
    <property type="match status" value="1"/>
</dbReference>
<dbReference type="RefSeq" id="WP_076928685.1">
    <property type="nucleotide sequence ID" value="NZ_LT605205.1"/>
</dbReference>
<dbReference type="InterPro" id="IPR029479">
    <property type="entry name" value="Nitroreductase"/>
</dbReference>
<dbReference type="SUPFAM" id="SSF55469">
    <property type="entry name" value="FMN-dependent nitroreductase-like"/>
    <property type="match status" value="1"/>
</dbReference>
<accession>A0A1R3SUZ9</accession>
<feature type="domain" description="Nitroreductase" evidence="1">
    <location>
        <begin position="14"/>
        <end position="189"/>
    </location>
</feature>
<evidence type="ECO:0000313" key="3">
    <source>
        <dbReference type="Proteomes" id="UP000187464"/>
    </source>
</evidence>
<gene>
    <name evidence="2" type="ORF">PSM36_0561</name>
</gene>
<dbReference type="AlphaFoldDB" id="A0A1R3SUZ9"/>
<dbReference type="KEGG" id="psac:PSM36_0561"/>
<keyword evidence="3" id="KW-1185">Reference proteome</keyword>
<name>A0A1R3SUZ9_9BACT</name>
<proteinExistence type="predicted"/>